<name>G8H113_9BETA</name>
<sequence>MRCSSYVLYNITFLFREMCYTEHIIYNYSTVAGGTVTFFDVTGYSGFTKGTWYFQPVNDSCFNTFVASDALTKLCGVYYQINYTDLSTIIESCPTYFNHTCNLTSLSLHNITTQAPTTYKLVKNTVTRKQNVTFYNLQIISIETVLPSQANSASRGSLYNTPIIATVILIIVITVIVYMQYHHKDQTHNTGHERIPYTH</sequence>
<evidence type="ECO:0000313" key="3">
    <source>
        <dbReference type="Proteomes" id="UP000174965"/>
    </source>
</evidence>
<evidence type="ECO:0000256" key="1">
    <source>
        <dbReference type="SAM" id="Phobius"/>
    </source>
</evidence>
<evidence type="ECO:0000313" key="2">
    <source>
        <dbReference type="EMBL" id="AEQ32087.1"/>
    </source>
</evidence>
<reference evidence="2 3" key="1">
    <citation type="journal article" date="2011" name="J. Virol.">
        <title>Genomic sequencing and characterization of cynomolgus macaque cytomegalovirus.</title>
        <authorList>
            <person name="Marsh A.K."/>
            <person name="Willer D.O."/>
            <person name="Ambagala A.P."/>
            <person name="Dzamba M."/>
            <person name="Chan J.K."/>
            <person name="Pilon R."/>
            <person name="Fournier J."/>
            <person name="Sandstrom P."/>
            <person name="Brudno M."/>
            <person name="Macdonald K.S."/>
        </authorList>
    </citation>
    <scope>NUCLEOTIDE SEQUENCE [LARGE SCALE GENOMIC DNA]</scope>
    <source>
        <strain evidence="2 3">Ottawa</strain>
    </source>
</reference>
<dbReference type="EMBL" id="JN227533">
    <property type="protein sequence ID" value="AEQ32087.1"/>
    <property type="molecule type" value="Genomic_DNA"/>
</dbReference>
<proteinExistence type="predicted"/>
<feature type="transmembrane region" description="Helical" evidence="1">
    <location>
        <begin position="158"/>
        <end position="179"/>
    </location>
</feature>
<gene>
    <name evidence="2" type="ORF">cy10</name>
</gene>
<keyword evidence="1" id="KW-0812">Transmembrane</keyword>
<keyword evidence="1" id="KW-0472">Membrane</keyword>
<keyword evidence="1" id="KW-1133">Transmembrane helix</keyword>
<keyword evidence="3" id="KW-1185">Reference proteome</keyword>
<accession>G8H113</accession>
<organism evidence="2 3">
    <name type="scientific">macacine betaherpesvirus 8</name>
    <dbReference type="NCBI Taxonomy" id="2560567"/>
    <lineage>
        <taxon>Viruses</taxon>
        <taxon>Duplodnaviria</taxon>
        <taxon>Heunggongvirae</taxon>
        <taxon>Peploviricota</taxon>
        <taxon>Herviviricetes</taxon>
        <taxon>Herpesvirales</taxon>
        <taxon>Orthoherpesviridae</taxon>
        <taxon>Betaherpesvirinae</taxon>
        <taxon>Cytomegalovirus</taxon>
        <taxon>Cytomegalovirus macacinebeta8</taxon>
    </lineage>
</organism>
<protein>
    <recommendedName>
        <fullName evidence="4">Rh07</fullName>
    </recommendedName>
</protein>
<dbReference type="Proteomes" id="UP000174965">
    <property type="component" value="Segment"/>
</dbReference>
<evidence type="ECO:0008006" key="4">
    <source>
        <dbReference type="Google" id="ProtNLM"/>
    </source>
</evidence>